<dbReference type="AlphaFoldDB" id="A0A3N2DCE7"/>
<keyword evidence="2" id="KW-1185">Reference proteome</keyword>
<protein>
    <submittedName>
        <fullName evidence="1">2'-5' RNA ligase</fullName>
    </submittedName>
</protein>
<proteinExistence type="predicted"/>
<dbReference type="OrthoDB" id="358773at2"/>
<evidence type="ECO:0000313" key="1">
    <source>
        <dbReference type="EMBL" id="ROR97471.1"/>
    </source>
</evidence>
<reference evidence="1 2" key="1">
    <citation type="submission" date="2018-11" db="EMBL/GenBank/DDBJ databases">
        <title>Sequencing the genomes of 1000 actinobacteria strains.</title>
        <authorList>
            <person name="Klenk H.-P."/>
        </authorList>
    </citation>
    <scope>NUCLEOTIDE SEQUENCE [LARGE SCALE GENOMIC DNA]</scope>
    <source>
        <strain evidence="1 2">DSM 13521</strain>
    </source>
</reference>
<dbReference type="Proteomes" id="UP000275356">
    <property type="component" value="Unassembled WGS sequence"/>
</dbReference>
<dbReference type="InterPro" id="IPR009097">
    <property type="entry name" value="Cyclic_Pdiesterase"/>
</dbReference>
<name>A0A3N2DCE7_9MICO</name>
<dbReference type="GO" id="GO:0016874">
    <property type="term" value="F:ligase activity"/>
    <property type="evidence" value="ECO:0007669"/>
    <property type="project" value="UniProtKB-KW"/>
</dbReference>
<dbReference type="SUPFAM" id="SSF55144">
    <property type="entry name" value="LigT-like"/>
    <property type="match status" value="1"/>
</dbReference>
<comment type="caution">
    <text evidence="1">The sequence shown here is derived from an EMBL/GenBank/DDBJ whole genome shotgun (WGS) entry which is preliminary data.</text>
</comment>
<sequence>MSSETLSFLSPFAGGTSVGVAIEVPEPHANALRELREWVEGAPPVEIIGPHITLVPPTLLPSYDLTDVEAQLARAARAVAPFPVVLAGSGTFRPTTQVVYAALAEGGQQCEALQAEARRGPLEQELRFAYHPHVTVAQDVTDERLDAAEDALSRFHAAFEVTEFVLYELGPDGIWHTIRRFELTGRRGRST</sequence>
<dbReference type="EMBL" id="RKHQ01000001">
    <property type="protein sequence ID" value="ROR97471.1"/>
    <property type="molecule type" value="Genomic_DNA"/>
</dbReference>
<dbReference type="PANTHER" id="PTHR40037:SF1">
    <property type="entry name" value="PHOSPHOESTERASE SAOUHSC_00951-RELATED"/>
    <property type="match status" value="1"/>
</dbReference>
<dbReference type="InterPro" id="IPR050580">
    <property type="entry name" value="2H_phosphoesterase_YjcG-like"/>
</dbReference>
<evidence type="ECO:0000313" key="2">
    <source>
        <dbReference type="Proteomes" id="UP000275356"/>
    </source>
</evidence>
<dbReference type="Gene3D" id="3.90.1140.10">
    <property type="entry name" value="Cyclic phosphodiesterase"/>
    <property type="match status" value="1"/>
</dbReference>
<dbReference type="PANTHER" id="PTHR40037">
    <property type="entry name" value="PHOSPHOESTERASE YJCG-RELATED"/>
    <property type="match status" value="1"/>
</dbReference>
<organism evidence="1 2">
    <name type="scientific">Salana multivorans</name>
    <dbReference type="NCBI Taxonomy" id="120377"/>
    <lineage>
        <taxon>Bacteria</taxon>
        <taxon>Bacillati</taxon>
        <taxon>Actinomycetota</taxon>
        <taxon>Actinomycetes</taxon>
        <taxon>Micrococcales</taxon>
        <taxon>Beutenbergiaceae</taxon>
        <taxon>Salana</taxon>
    </lineage>
</organism>
<accession>A0A3N2DCE7</accession>
<keyword evidence="1" id="KW-0436">Ligase</keyword>
<dbReference type="RefSeq" id="WP_123739516.1">
    <property type="nucleotide sequence ID" value="NZ_CALFQU010000025.1"/>
</dbReference>
<gene>
    <name evidence="1" type="ORF">EDD28_2070</name>
</gene>
<dbReference type="Pfam" id="PF13563">
    <property type="entry name" value="2_5_RNA_ligase2"/>
    <property type="match status" value="1"/>
</dbReference>